<keyword evidence="9" id="KW-1185">Reference proteome</keyword>
<dbReference type="PROSITE" id="PS50011">
    <property type="entry name" value="PROTEIN_KINASE_DOM"/>
    <property type="match status" value="1"/>
</dbReference>
<feature type="binding site" evidence="4">
    <location>
        <position position="202"/>
    </location>
    <ligand>
        <name>ATP</name>
        <dbReference type="ChEBI" id="CHEBI:30616"/>
    </ligand>
</feature>
<dbReference type="STRING" id="1314782.A0A165V3B9"/>
<dbReference type="GO" id="GO:0004672">
    <property type="term" value="F:protein kinase activity"/>
    <property type="evidence" value="ECO:0007669"/>
    <property type="project" value="InterPro"/>
</dbReference>
<evidence type="ECO:0000256" key="4">
    <source>
        <dbReference type="PROSITE-ProRule" id="PRU10141"/>
    </source>
</evidence>
<dbReference type="InParanoid" id="A0A165V3B9"/>
<dbReference type="Gene3D" id="1.10.510.10">
    <property type="entry name" value="Transferase(Phosphotransferase) domain 1"/>
    <property type="match status" value="1"/>
</dbReference>
<feature type="compositionally biased region" description="Polar residues" evidence="5">
    <location>
        <begin position="453"/>
        <end position="462"/>
    </location>
</feature>
<keyword evidence="8" id="KW-0808">Transferase</keyword>
<keyword evidence="3 4" id="KW-0067">ATP-binding</keyword>
<dbReference type="SUPFAM" id="SSF56112">
    <property type="entry name" value="Protein kinase-like (PK-like)"/>
    <property type="match status" value="1"/>
</dbReference>
<feature type="domain" description="FHA" evidence="6">
    <location>
        <begin position="69"/>
        <end position="124"/>
    </location>
</feature>
<keyword evidence="2 4" id="KW-0547">Nucleotide-binding</keyword>
<dbReference type="Pfam" id="PF00069">
    <property type="entry name" value="Pkinase"/>
    <property type="match status" value="1"/>
</dbReference>
<dbReference type="InterPro" id="IPR008271">
    <property type="entry name" value="Ser/Thr_kinase_AS"/>
</dbReference>
<evidence type="ECO:0000259" key="6">
    <source>
        <dbReference type="PROSITE" id="PS50006"/>
    </source>
</evidence>
<keyword evidence="8" id="KW-0418">Kinase</keyword>
<dbReference type="OrthoDB" id="10252171at2759"/>
<evidence type="ECO:0000256" key="5">
    <source>
        <dbReference type="SAM" id="MobiDB-lite"/>
    </source>
</evidence>
<organism evidence="8 9">
    <name type="scientific">Neolentinus lepideus HHB14362 ss-1</name>
    <dbReference type="NCBI Taxonomy" id="1314782"/>
    <lineage>
        <taxon>Eukaryota</taxon>
        <taxon>Fungi</taxon>
        <taxon>Dikarya</taxon>
        <taxon>Basidiomycota</taxon>
        <taxon>Agaricomycotina</taxon>
        <taxon>Agaricomycetes</taxon>
        <taxon>Gloeophyllales</taxon>
        <taxon>Gloeophyllaceae</taxon>
        <taxon>Neolentinus</taxon>
    </lineage>
</organism>
<evidence type="ECO:0000313" key="9">
    <source>
        <dbReference type="Proteomes" id="UP000076761"/>
    </source>
</evidence>
<dbReference type="PANTHER" id="PTHR24347">
    <property type="entry name" value="SERINE/THREONINE-PROTEIN KINASE"/>
    <property type="match status" value="1"/>
</dbReference>
<feature type="compositionally biased region" description="Low complexity" evidence="5">
    <location>
        <begin position="20"/>
        <end position="43"/>
    </location>
</feature>
<dbReference type="SUPFAM" id="SSF49879">
    <property type="entry name" value="SMAD/FHA domain"/>
    <property type="match status" value="1"/>
</dbReference>
<dbReference type="FunCoup" id="A0A165V3B9">
    <property type="interactions" value="515"/>
</dbReference>
<dbReference type="SMART" id="SM00220">
    <property type="entry name" value="S_TKc"/>
    <property type="match status" value="1"/>
</dbReference>
<dbReference type="PROSITE" id="PS00107">
    <property type="entry name" value="PROTEIN_KINASE_ATP"/>
    <property type="match status" value="1"/>
</dbReference>
<evidence type="ECO:0000313" key="8">
    <source>
        <dbReference type="EMBL" id="KZT29093.1"/>
    </source>
</evidence>
<evidence type="ECO:0000256" key="2">
    <source>
        <dbReference type="ARBA" id="ARBA00022741"/>
    </source>
</evidence>
<name>A0A165V3B9_9AGAM</name>
<comment type="similarity">
    <text evidence="1">Belongs to the protein kinase superfamily. CAMK Ser/Thr protein kinase family. CHEK2 subfamily.</text>
</comment>
<dbReference type="PROSITE" id="PS00108">
    <property type="entry name" value="PROTEIN_KINASE_ST"/>
    <property type="match status" value="1"/>
</dbReference>
<feature type="region of interest" description="Disordered" evidence="5">
    <location>
        <begin position="453"/>
        <end position="494"/>
    </location>
</feature>
<dbReference type="PROSITE" id="PS50006">
    <property type="entry name" value="FHA_DOMAIN"/>
    <property type="match status" value="1"/>
</dbReference>
<feature type="region of interest" description="Disordered" evidence="5">
    <location>
        <begin position="1"/>
        <end position="43"/>
    </location>
</feature>
<reference evidence="8 9" key="1">
    <citation type="journal article" date="2016" name="Mol. Biol. Evol.">
        <title>Comparative Genomics of Early-Diverging Mushroom-Forming Fungi Provides Insights into the Origins of Lignocellulose Decay Capabilities.</title>
        <authorList>
            <person name="Nagy L.G."/>
            <person name="Riley R."/>
            <person name="Tritt A."/>
            <person name="Adam C."/>
            <person name="Daum C."/>
            <person name="Floudas D."/>
            <person name="Sun H."/>
            <person name="Yadav J.S."/>
            <person name="Pangilinan J."/>
            <person name="Larsson K.H."/>
            <person name="Matsuura K."/>
            <person name="Barry K."/>
            <person name="Labutti K."/>
            <person name="Kuo R."/>
            <person name="Ohm R.A."/>
            <person name="Bhattacharya S.S."/>
            <person name="Shirouzu T."/>
            <person name="Yoshinaga Y."/>
            <person name="Martin F.M."/>
            <person name="Grigoriev I.V."/>
            <person name="Hibbett D.S."/>
        </authorList>
    </citation>
    <scope>NUCLEOTIDE SEQUENCE [LARGE SCALE GENOMIC DNA]</scope>
    <source>
        <strain evidence="8 9">HHB14362 ss-1</strain>
    </source>
</reference>
<dbReference type="Pfam" id="PF00498">
    <property type="entry name" value="FHA"/>
    <property type="match status" value="1"/>
</dbReference>
<protein>
    <submittedName>
        <fullName evidence="8">Kinase-like protein</fullName>
    </submittedName>
</protein>
<dbReference type="SMART" id="SM00240">
    <property type="entry name" value="FHA"/>
    <property type="match status" value="1"/>
</dbReference>
<dbReference type="Proteomes" id="UP000076761">
    <property type="component" value="Unassembled WGS sequence"/>
</dbReference>
<gene>
    <name evidence="8" type="ORF">NEOLEDRAFT_1107832</name>
</gene>
<dbReference type="FunFam" id="1.10.510.10:FF:000571">
    <property type="entry name" value="Maternal embryonic leucine zipper kinase"/>
    <property type="match status" value="1"/>
</dbReference>
<dbReference type="AlphaFoldDB" id="A0A165V3B9"/>
<feature type="domain" description="Protein kinase" evidence="7">
    <location>
        <begin position="173"/>
        <end position="446"/>
    </location>
</feature>
<dbReference type="Gene3D" id="2.60.200.20">
    <property type="match status" value="1"/>
</dbReference>
<dbReference type="InterPro" id="IPR000719">
    <property type="entry name" value="Prot_kinase_dom"/>
</dbReference>
<dbReference type="GO" id="GO:0005524">
    <property type="term" value="F:ATP binding"/>
    <property type="evidence" value="ECO:0007669"/>
    <property type="project" value="UniProtKB-UniRule"/>
</dbReference>
<accession>A0A165V3B9</accession>
<evidence type="ECO:0000259" key="7">
    <source>
        <dbReference type="PROSITE" id="PS50011"/>
    </source>
</evidence>
<dbReference type="Gene3D" id="3.30.200.20">
    <property type="entry name" value="Phosphorylase Kinase, domain 1"/>
    <property type="match status" value="1"/>
</dbReference>
<dbReference type="InterPro" id="IPR000253">
    <property type="entry name" value="FHA_dom"/>
</dbReference>
<dbReference type="InterPro" id="IPR008984">
    <property type="entry name" value="SMAD_FHA_dom_sf"/>
</dbReference>
<dbReference type="EMBL" id="KV425555">
    <property type="protein sequence ID" value="KZT29093.1"/>
    <property type="molecule type" value="Genomic_DNA"/>
</dbReference>
<sequence length="519" mass="58303">MMEPPGAPSDDVVSMDDVIESTQEATQSTQQASQSQPQDSQADQHLWGFLQPCNPALRRIDMWKVKPTYQFGRNTNTGNTVVFPGLKISNVHCTIEWDGREDPHSVVTVHDKSSNGTFINGHRIGRGQYGILREGNEIAFGTPTPQENPMDDYRFLFRLTAGGPPATGFYKEYDVGLQLGKGTFASVYKAIHKESGQWYAVKIIDLTKVKTPVETDENGRPKSKSQSFAREIMILESLQHKNICQLKEAFFQTEFKTINLVLELVEGGDLLDYILKRGGLMEEEAQHIAYQMCDALAYIHSRGIAHRDLKPENVLLTKDSPPVVKVADFGLAKAVDSLTMLRTMCGTPSYLAPEVVSQSQGREGYDQIVDSWSVGVIVFSMLTNTSPFIEDENLDLMRRILQRQVDWRTLHNANVSRLAVDFVTRLLEIDPIHRMTLNDARFDPWMEQYTSTYGFQPNTPSQEAKLEPQPSEQIPIPGAFPSGAGRTSDRLLRRRSHVITNAAENNEELPQPSQEMIAN</sequence>
<proteinExistence type="inferred from homology"/>
<feature type="non-terminal residue" evidence="8">
    <location>
        <position position="519"/>
    </location>
</feature>
<dbReference type="InterPro" id="IPR017441">
    <property type="entry name" value="Protein_kinase_ATP_BS"/>
</dbReference>
<evidence type="ECO:0000256" key="1">
    <source>
        <dbReference type="ARBA" id="ARBA00005575"/>
    </source>
</evidence>
<dbReference type="CDD" id="cd05117">
    <property type="entry name" value="STKc_CAMK"/>
    <property type="match status" value="1"/>
</dbReference>
<evidence type="ECO:0000256" key="3">
    <source>
        <dbReference type="ARBA" id="ARBA00022840"/>
    </source>
</evidence>
<dbReference type="InterPro" id="IPR011009">
    <property type="entry name" value="Kinase-like_dom_sf"/>
</dbReference>